<dbReference type="InterPro" id="IPR015867">
    <property type="entry name" value="N-reg_PII/ATP_PRibTrfase_C"/>
</dbReference>
<sequence>MKEHFKNGAAICIGSAVMGFGINYFNTANGLAEGGITGASLLLKYMFGWETGFTNFAMNLPLFLVGWKVLGRKSFVYTVFATLMFSLFVYIFRGFRFPMNDLLLASLYAGATVGVGLGIVFRYGGTSGGTDILAQMFKKFWGWPIGRSVFLFDSLTILLSLIYLDRERAMYTIVAVFIGSRVIDYVVEGTAKGKAAFVVSRYPELIAERIHQELERGTTFFYGKGGYSDSDKKIVYCVVSRSEVSRLKKLVLETDRQAFVIVNEVFEVIGEGFTPVQEKP</sequence>
<dbReference type="CDD" id="cd16380">
    <property type="entry name" value="YitT_C"/>
    <property type="match status" value="1"/>
</dbReference>
<evidence type="ECO:0000313" key="8">
    <source>
        <dbReference type="EMBL" id="KZE77073.1"/>
    </source>
</evidence>
<keyword evidence="4 6" id="KW-1133">Transmembrane helix</keyword>
<dbReference type="Pfam" id="PF10035">
    <property type="entry name" value="DUF2179"/>
    <property type="match status" value="1"/>
</dbReference>
<feature type="transmembrane region" description="Helical" evidence="6">
    <location>
        <begin position="45"/>
        <end position="67"/>
    </location>
</feature>
<keyword evidence="3 6" id="KW-0812">Transmembrane</keyword>
<keyword evidence="2" id="KW-1003">Cell membrane</keyword>
<feature type="transmembrane region" description="Helical" evidence="6">
    <location>
        <begin position="7"/>
        <end position="25"/>
    </location>
</feature>
<name>A0A163WZE5_9BACL</name>
<evidence type="ECO:0000256" key="1">
    <source>
        <dbReference type="ARBA" id="ARBA00004651"/>
    </source>
</evidence>
<comment type="caution">
    <text evidence="8">The sequence shown here is derived from an EMBL/GenBank/DDBJ whole genome shotgun (WGS) entry which is preliminary data.</text>
</comment>
<dbReference type="PANTHER" id="PTHR33545:SF10">
    <property type="entry name" value="UPF0750 MEMBRANE PROTEIN YPJC"/>
    <property type="match status" value="1"/>
</dbReference>
<dbReference type="InterPro" id="IPR051461">
    <property type="entry name" value="UPF0750_membrane"/>
</dbReference>
<dbReference type="EMBL" id="LQRA01000065">
    <property type="protein sequence ID" value="KZE77073.1"/>
    <property type="molecule type" value="Genomic_DNA"/>
</dbReference>
<keyword evidence="9" id="KW-1185">Reference proteome</keyword>
<dbReference type="eggNOG" id="COG1284">
    <property type="taxonomic scope" value="Bacteria"/>
</dbReference>
<evidence type="ECO:0000259" key="7">
    <source>
        <dbReference type="Pfam" id="PF10035"/>
    </source>
</evidence>
<evidence type="ECO:0000256" key="6">
    <source>
        <dbReference type="SAM" id="Phobius"/>
    </source>
</evidence>
<evidence type="ECO:0000256" key="3">
    <source>
        <dbReference type="ARBA" id="ARBA00022692"/>
    </source>
</evidence>
<accession>A0A163WZE5</accession>
<dbReference type="GO" id="GO:0005886">
    <property type="term" value="C:plasma membrane"/>
    <property type="evidence" value="ECO:0007669"/>
    <property type="project" value="UniProtKB-SubCell"/>
</dbReference>
<dbReference type="OrthoDB" id="1758221at2"/>
<dbReference type="RefSeq" id="WP_063184034.1">
    <property type="nucleotide sequence ID" value="NZ_LQRA01000065.1"/>
</dbReference>
<dbReference type="InterPro" id="IPR019264">
    <property type="entry name" value="DUF2179"/>
</dbReference>
<feature type="transmembrane region" description="Helical" evidence="6">
    <location>
        <begin position="145"/>
        <end position="163"/>
    </location>
</feature>
<dbReference type="PANTHER" id="PTHR33545">
    <property type="entry name" value="UPF0750 MEMBRANE PROTEIN YITT-RELATED"/>
    <property type="match status" value="1"/>
</dbReference>
<dbReference type="STRING" id="1007103.GCA_000213315_04208"/>
<reference evidence="9" key="1">
    <citation type="submission" date="2016-01" db="EMBL/GenBank/DDBJ databases">
        <title>Draft genome of Chromobacterium sp. F49.</title>
        <authorList>
            <person name="Hong K.W."/>
        </authorList>
    </citation>
    <scope>NUCLEOTIDE SEQUENCE [LARGE SCALE GENOMIC DNA]</scope>
    <source>
        <strain evidence="9">M63</strain>
    </source>
</reference>
<dbReference type="Proteomes" id="UP000076563">
    <property type="component" value="Unassembled WGS sequence"/>
</dbReference>
<dbReference type="InterPro" id="IPR003740">
    <property type="entry name" value="YitT"/>
</dbReference>
<evidence type="ECO:0000256" key="2">
    <source>
        <dbReference type="ARBA" id="ARBA00022475"/>
    </source>
</evidence>
<dbReference type="AlphaFoldDB" id="A0A163WZE5"/>
<evidence type="ECO:0000256" key="4">
    <source>
        <dbReference type="ARBA" id="ARBA00022989"/>
    </source>
</evidence>
<proteinExistence type="predicted"/>
<gene>
    <name evidence="8" type="ORF">AV654_22560</name>
</gene>
<feature type="transmembrane region" description="Helical" evidence="6">
    <location>
        <begin position="104"/>
        <end position="124"/>
    </location>
</feature>
<dbReference type="PIRSF" id="PIRSF006483">
    <property type="entry name" value="Membrane_protein_YitT"/>
    <property type="match status" value="1"/>
</dbReference>
<keyword evidence="5 6" id="KW-0472">Membrane</keyword>
<organism evidence="8 9">
    <name type="scientific">Paenibacillus elgii</name>
    <dbReference type="NCBI Taxonomy" id="189691"/>
    <lineage>
        <taxon>Bacteria</taxon>
        <taxon>Bacillati</taxon>
        <taxon>Bacillota</taxon>
        <taxon>Bacilli</taxon>
        <taxon>Bacillales</taxon>
        <taxon>Paenibacillaceae</taxon>
        <taxon>Paenibacillus</taxon>
    </lineage>
</organism>
<dbReference type="Pfam" id="PF02588">
    <property type="entry name" value="YitT_membrane"/>
    <property type="match status" value="1"/>
</dbReference>
<feature type="domain" description="DUF2179" evidence="7">
    <location>
        <begin position="216"/>
        <end position="270"/>
    </location>
</feature>
<feature type="transmembrane region" description="Helical" evidence="6">
    <location>
        <begin position="74"/>
        <end position="92"/>
    </location>
</feature>
<protein>
    <recommendedName>
        <fullName evidence="7">DUF2179 domain-containing protein</fullName>
    </recommendedName>
</protein>
<comment type="subcellular location">
    <subcellularLocation>
        <location evidence="1">Cell membrane</location>
        <topology evidence="1">Multi-pass membrane protein</topology>
    </subcellularLocation>
</comment>
<evidence type="ECO:0000313" key="9">
    <source>
        <dbReference type="Proteomes" id="UP000076563"/>
    </source>
</evidence>
<dbReference type="Gene3D" id="3.30.70.120">
    <property type="match status" value="1"/>
</dbReference>
<evidence type="ECO:0000256" key="5">
    <source>
        <dbReference type="ARBA" id="ARBA00023136"/>
    </source>
</evidence>